<reference evidence="3 4" key="1">
    <citation type="submission" date="2016-04" db="EMBL/GenBank/DDBJ databases">
        <title>A degradative enzymes factory behind the ericoid mycorrhizal symbiosis.</title>
        <authorList>
            <consortium name="DOE Joint Genome Institute"/>
            <person name="Martino E."/>
            <person name="Morin E."/>
            <person name="Grelet G."/>
            <person name="Kuo A."/>
            <person name="Kohler A."/>
            <person name="Daghino S."/>
            <person name="Barry K."/>
            <person name="Choi C."/>
            <person name="Cichocki N."/>
            <person name="Clum A."/>
            <person name="Copeland A."/>
            <person name="Hainaut M."/>
            <person name="Haridas S."/>
            <person name="Labutti K."/>
            <person name="Lindquist E."/>
            <person name="Lipzen A."/>
            <person name="Khouja H.-R."/>
            <person name="Murat C."/>
            <person name="Ohm R."/>
            <person name="Olson A."/>
            <person name="Spatafora J."/>
            <person name="Veneault-Fourrey C."/>
            <person name="Henrissat B."/>
            <person name="Grigoriev I."/>
            <person name="Martin F."/>
            <person name="Perotto S."/>
        </authorList>
    </citation>
    <scope>NUCLEOTIDE SEQUENCE [LARGE SCALE GENOMIC DNA]</scope>
    <source>
        <strain evidence="3 4">F</strain>
    </source>
</reference>
<name>A0A2J6QXZ1_HYAVF</name>
<dbReference type="PANTHER" id="PTHR24148:SF73">
    <property type="entry name" value="HET DOMAIN PROTEIN (AFU_ORTHOLOGUE AFUA_8G01020)"/>
    <property type="match status" value="1"/>
</dbReference>
<keyword evidence="4" id="KW-1185">Reference proteome</keyword>
<evidence type="ECO:0000259" key="2">
    <source>
        <dbReference type="Pfam" id="PF06985"/>
    </source>
</evidence>
<dbReference type="InterPro" id="IPR010730">
    <property type="entry name" value="HET"/>
</dbReference>
<dbReference type="EMBL" id="KZ613964">
    <property type="protein sequence ID" value="PMD31134.1"/>
    <property type="molecule type" value="Genomic_DNA"/>
</dbReference>
<evidence type="ECO:0000313" key="3">
    <source>
        <dbReference type="EMBL" id="PMD31134.1"/>
    </source>
</evidence>
<evidence type="ECO:0000256" key="1">
    <source>
        <dbReference type="SAM" id="MobiDB-lite"/>
    </source>
</evidence>
<dbReference type="InterPro" id="IPR052895">
    <property type="entry name" value="HetReg/Transcr_Mod"/>
</dbReference>
<feature type="region of interest" description="Disordered" evidence="1">
    <location>
        <begin position="1"/>
        <end position="38"/>
    </location>
</feature>
<feature type="domain" description="Heterokaryon incompatibility" evidence="2">
    <location>
        <begin position="93"/>
        <end position="249"/>
    </location>
</feature>
<accession>A0A2J6QXZ1</accession>
<sequence length="684" mass="77805">MKRRFQKQFGKLRAQPQPRQQAARPEHEPASQLSGAASSCFKTPDNLLRPYQYKPLQAQDAIRMVELLPGTSGDPICVKIHHRTLSDMPNCSAVSYEWGSSVREHAIFCDGRTIKVTANLLLLLSKFRNSDSSRLLWIDAICINQDDLDERSRQVQLMGKIYSDATIVLMWIGDETIYTEEAISTIRLLAALLRTFKLKSGYNELDFEPYEYEQILDSFTTDWLRETSFVGVGDLFSRHYFTRLWIIQEVALSSEALIVCGRYQIHWKPFYQAAMCIHILGSKHGLDMSIFDHLLDINLLGQLTFHKFPPSMLLILRFFSYATASDPRDYIYGYLGIFKSRSINIQMQVDYASTVEDVFRKSTEILIFEEQSLDHFTDFNVEPQCRSKTSLPSWARDFGNLVNDFCPLRVPEIEGLLGSVQTGQQRVLLEGDYLTARGLIIDSIQDVSNNLCDANFPQILLQTFISRLSGFTEMTTANIDTAAREIRQCFDRTSRLSTQPSGEESFFALIASFHIALLTDFGLISSMTSDLSAEDSKRLLDREYIHPPQLSTAFKDDPRTFECIQNIIFVKWSISQHIVSEDMPACLQLLEIRLEEKSLGVNIFKSSKGFGGHGPGGQTDEGALPAVRVGDHIVLFPTVDRPMIIREREGEEAYTLIGTAHVRNLTEIPWYEGETPELTSIRLR</sequence>
<dbReference type="Proteomes" id="UP000235786">
    <property type="component" value="Unassembled WGS sequence"/>
</dbReference>
<dbReference type="PANTHER" id="PTHR24148">
    <property type="entry name" value="ANKYRIN REPEAT DOMAIN-CONTAINING PROTEIN 39 HOMOLOG-RELATED"/>
    <property type="match status" value="1"/>
</dbReference>
<organism evidence="3 4">
    <name type="scientific">Hyaloscypha variabilis (strain UAMH 11265 / GT02V1 / F)</name>
    <name type="common">Meliniomyces variabilis</name>
    <dbReference type="NCBI Taxonomy" id="1149755"/>
    <lineage>
        <taxon>Eukaryota</taxon>
        <taxon>Fungi</taxon>
        <taxon>Dikarya</taxon>
        <taxon>Ascomycota</taxon>
        <taxon>Pezizomycotina</taxon>
        <taxon>Leotiomycetes</taxon>
        <taxon>Helotiales</taxon>
        <taxon>Hyaloscyphaceae</taxon>
        <taxon>Hyaloscypha</taxon>
        <taxon>Hyaloscypha variabilis</taxon>
    </lineage>
</organism>
<dbReference type="STRING" id="1149755.A0A2J6QXZ1"/>
<feature type="compositionally biased region" description="Low complexity" evidence="1">
    <location>
        <begin position="13"/>
        <end position="23"/>
    </location>
</feature>
<proteinExistence type="predicted"/>
<protein>
    <submittedName>
        <fullName evidence="3">HET-domain-containing protein</fullName>
    </submittedName>
</protein>
<evidence type="ECO:0000313" key="4">
    <source>
        <dbReference type="Proteomes" id="UP000235786"/>
    </source>
</evidence>
<gene>
    <name evidence="3" type="ORF">L207DRAFT_592065</name>
</gene>
<dbReference type="AlphaFoldDB" id="A0A2J6QXZ1"/>
<dbReference type="OrthoDB" id="3553147at2759"/>
<dbReference type="Pfam" id="PF06985">
    <property type="entry name" value="HET"/>
    <property type="match status" value="1"/>
</dbReference>